<gene>
    <name evidence="2" type="ORF">POM88_003652</name>
</gene>
<comment type="caution">
    <text evidence="2">The sequence shown here is derived from an EMBL/GenBank/DDBJ whole genome shotgun (WGS) entry which is preliminary data.</text>
</comment>
<dbReference type="EMBL" id="JAUIZM010000001">
    <property type="protein sequence ID" value="KAK1404047.1"/>
    <property type="molecule type" value="Genomic_DNA"/>
</dbReference>
<keyword evidence="1" id="KW-0472">Membrane</keyword>
<dbReference type="PANTHER" id="PTHR33491">
    <property type="entry name" value="OSJNBA0016N04.9 PROTEIN"/>
    <property type="match status" value="1"/>
</dbReference>
<keyword evidence="1" id="KW-0812">Transmembrane</keyword>
<proteinExistence type="predicted"/>
<sequence>MVSNYIFLRIFIGGFIIFTAIGVKVTTADHALPVCQETCGNLSIPSPFGTRQLRINSKVAYDCYDKDGNQTSNYQYQLKLLSFFISSKRNKFTAIGCDTNAMIQVSYRKRYMTGNVQKVTLEILIFKMGVKVCDYVPKSQSGREDI</sequence>
<evidence type="ECO:0000256" key="1">
    <source>
        <dbReference type="SAM" id="Phobius"/>
    </source>
</evidence>
<feature type="transmembrane region" description="Helical" evidence="1">
    <location>
        <begin position="6"/>
        <end position="23"/>
    </location>
</feature>
<protein>
    <submittedName>
        <fullName evidence="2">Uncharacterized protein</fullName>
    </submittedName>
</protein>
<accession>A0AAD8JGQ0</accession>
<organism evidence="2 3">
    <name type="scientific">Heracleum sosnowskyi</name>
    <dbReference type="NCBI Taxonomy" id="360622"/>
    <lineage>
        <taxon>Eukaryota</taxon>
        <taxon>Viridiplantae</taxon>
        <taxon>Streptophyta</taxon>
        <taxon>Embryophyta</taxon>
        <taxon>Tracheophyta</taxon>
        <taxon>Spermatophyta</taxon>
        <taxon>Magnoliopsida</taxon>
        <taxon>eudicotyledons</taxon>
        <taxon>Gunneridae</taxon>
        <taxon>Pentapetalae</taxon>
        <taxon>asterids</taxon>
        <taxon>campanulids</taxon>
        <taxon>Apiales</taxon>
        <taxon>Apiaceae</taxon>
        <taxon>Apioideae</taxon>
        <taxon>apioid superclade</taxon>
        <taxon>Tordylieae</taxon>
        <taxon>Tordyliinae</taxon>
        <taxon>Heracleum</taxon>
    </lineage>
</organism>
<evidence type="ECO:0000313" key="3">
    <source>
        <dbReference type="Proteomes" id="UP001237642"/>
    </source>
</evidence>
<dbReference type="AlphaFoldDB" id="A0AAD8JGQ0"/>
<reference evidence="2" key="1">
    <citation type="submission" date="2023-02" db="EMBL/GenBank/DDBJ databases">
        <title>Genome of toxic invasive species Heracleum sosnowskyi carries increased number of genes despite the absence of recent whole-genome duplications.</title>
        <authorList>
            <person name="Schelkunov M."/>
            <person name="Shtratnikova V."/>
            <person name="Makarenko M."/>
            <person name="Klepikova A."/>
            <person name="Omelchenko D."/>
            <person name="Novikova G."/>
            <person name="Obukhova E."/>
            <person name="Bogdanov V."/>
            <person name="Penin A."/>
            <person name="Logacheva M."/>
        </authorList>
    </citation>
    <scope>NUCLEOTIDE SEQUENCE</scope>
    <source>
        <strain evidence="2">Hsosn_3</strain>
        <tissue evidence="2">Leaf</tissue>
    </source>
</reference>
<evidence type="ECO:0000313" key="2">
    <source>
        <dbReference type="EMBL" id="KAK1404047.1"/>
    </source>
</evidence>
<keyword evidence="1" id="KW-1133">Transmembrane helix</keyword>
<name>A0AAD8JGQ0_9APIA</name>
<reference evidence="2" key="2">
    <citation type="submission" date="2023-05" db="EMBL/GenBank/DDBJ databases">
        <authorList>
            <person name="Schelkunov M.I."/>
        </authorList>
    </citation>
    <scope>NUCLEOTIDE SEQUENCE</scope>
    <source>
        <strain evidence="2">Hsosn_3</strain>
        <tissue evidence="2">Leaf</tissue>
    </source>
</reference>
<keyword evidence="3" id="KW-1185">Reference proteome</keyword>
<dbReference type="Proteomes" id="UP001237642">
    <property type="component" value="Unassembled WGS sequence"/>
</dbReference>